<feature type="compositionally biased region" description="Polar residues" evidence="1">
    <location>
        <begin position="30"/>
        <end position="50"/>
    </location>
</feature>
<feature type="compositionally biased region" description="Basic and acidic residues" evidence="1">
    <location>
        <begin position="1"/>
        <end position="12"/>
    </location>
</feature>
<organism evidence="2 3">
    <name type="scientific">Mytilus coruscus</name>
    <name type="common">Sea mussel</name>
    <dbReference type="NCBI Taxonomy" id="42192"/>
    <lineage>
        <taxon>Eukaryota</taxon>
        <taxon>Metazoa</taxon>
        <taxon>Spiralia</taxon>
        <taxon>Lophotrochozoa</taxon>
        <taxon>Mollusca</taxon>
        <taxon>Bivalvia</taxon>
        <taxon>Autobranchia</taxon>
        <taxon>Pteriomorphia</taxon>
        <taxon>Mytilida</taxon>
        <taxon>Mytiloidea</taxon>
        <taxon>Mytilidae</taxon>
        <taxon>Mytilinae</taxon>
        <taxon>Mytilus</taxon>
    </lineage>
</organism>
<feature type="region of interest" description="Disordered" evidence="1">
    <location>
        <begin position="1"/>
        <end position="66"/>
    </location>
</feature>
<proteinExistence type="predicted"/>
<dbReference type="EMBL" id="CACVKT020008725">
    <property type="protein sequence ID" value="CAC5416942.1"/>
    <property type="molecule type" value="Genomic_DNA"/>
</dbReference>
<name>A0A6J8EBE9_MYTCO</name>
<sequence length="203" mass="22864">MEKQKSVLDFFRKKSTSSATASAEDDDTQTRGQVSSEIEPSGAMASTSDEATALPPNKPPYPDIAPCDTKDELIKTQFVTECDHSWAYKYPFPSRLYTSPRNVLLRDLSCYSCYNCRDESNSCTSEAGTFRQYKLVHEMEVIERLIPNSDENRFIENIKPGIILAVFTDDPGVDYYVLKCISEVKQFKQAILDDLGNNSQAKV</sequence>
<gene>
    <name evidence="2" type="ORF">MCOR_49510</name>
</gene>
<reference evidence="2 3" key="1">
    <citation type="submission" date="2020-06" db="EMBL/GenBank/DDBJ databases">
        <authorList>
            <person name="Li R."/>
            <person name="Bekaert M."/>
        </authorList>
    </citation>
    <scope>NUCLEOTIDE SEQUENCE [LARGE SCALE GENOMIC DNA]</scope>
    <source>
        <strain evidence="3">wild</strain>
    </source>
</reference>
<keyword evidence="3" id="KW-1185">Reference proteome</keyword>
<evidence type="ECO:0000256" key="1">
    <source>
        <dbReference type="SAM" id="MobiDB-lite"/>
    </source>
</evidence>
<dbReference type="AlphaFoldDB" id="A0A6J8EBE9"/>
<accession>A0A6J8EBE9</accession>
<evidence type="ECO:0000313" key="2">
    <source>
        <dbReference type="EMBL" id="CAC5416942.1"/>
    </source>
</evidence>
<evidence type="ECO:0000313" key="3">
    <source>
        <dbReference type="Proteomes" id="UP000507470"/>
    </source>
</evidence>
<dbReference type="Proteomes" id="UP000507470">
    <property type="component" value="Unassembled WGS sequence"/>
</dbReference>
<protein>
    <submittedName>
        <fullName evidence="2">Uncharacterized protein</fullName>
    </submittedName>
</protein>